<dbReference type="InterPro" id="IPR032710">
    <property type="entry name" value="NTF2-like_dom_sf"/>
</dbReference>
<dbReference type="SUPFAM" id="SSF54427">
    <property type="entry name" value="NTF2-like"/>
    <property type="match status" value="1"/>
</dbReference>
<dbReference type="InterPro" id="IPR027843">
    <property type="entry name" value="DUF4440"/>
</dbReference>
<dbReference type="OrthoDB" id="6196903at2"/>
<dbReference type="Gene3D" id="3.10.450.50">
    <property type="match status" value="1"/>
</dbReference>
<evidence type="ECO:0000256" key="1">
    <source>
        <dbReference type="SAM" id="SignalP"/>
    </source>
</evidence>
<name>A0A1I4NSI7_9BURK</name>
<dbReference type="RefSeq" id="WP_093388594.1">
    <property type="nucleotide sequence ID" value="NZ_FOTW01000014.1"/>
</dbReference>
<evidence type="ECO:0000313" key="4">
    <source>
        <dbReference type="Proteomes" id="UP000199470"/>
    </source>
</evidence>
<gene>
    <name evidence="3" type="ORF">SAMN02982985_03095</name>
</gene>
<dbReference type="STRING" id="758825.SAMN02982985_03095"/>
<sequence length="146" mass="15830">MRRILSTVLPLALAALCLPLHAATPTETLAAFHQAMSSGKGAEAQALLAPEIQIYESGHVERSRDEYAGHHLPADMAFAKSTSNTVLRQSERVDGNLAVVMRETETSGQYKGAKVHLFGTETALLAKQGDGWQITHLHWSSRKAAK</sequence>
<dbReference type="EMBL" id="FOTW01000014">
    <property type="protein sequence ID" value="SFM18406.1"/>
    <property type="molecule type" value="Genomic_DNA"/>
</dbReference>
<dbReference type="Proteomes" id="UP000199470">
    <property type="component" value="Unassembled WGS sequence"/>
</dbReference>
<feature type="chain" id="PRO_5011676352" description="DUF4440 domain-containing protein" evidence="1">
    <location>
        <begin position="23"/>
        <end position="146"/>
    </location>
</feature>
<protein>
    <recommendedName>
        <fullName evidence="2">DUF4440 domain-containing protein</fullName>
    </recommendedName>
</protein>
<keyword evidence="4" id="KW-1185">Reference proteome</keyword>
<feature type="domain" description="DUF4440" evidence="2">
    <location>
        <begin position="29"/>
        <end position="134"/>
    </location>
</feature>
<organism evidence="3 4">
    <name type="scientific">Rugamonas rubra</name>
    <dbReference type="NCBI Taxonomy" id="758825"/>
    <lineage>
        <taxon>Bacteria</taxon>
        <taxon>Pseudomonadati</taxon>
        <taxon>Pseudomonadota</taxon>
        <taxon>Betaproteobacteria</taxon>
        <taxon>Burkholderiales</taxon>
        <taxon>Oxalobacteraceae</taxon>
        <taxon>Telluria group</taxon>
        <taxon>Rugamonas</taxon>
    </lineage>
</organism>
<proteinExistence type="predicted"/>
<dbReference type="AlphaFoldDB" id="A0A1I4NSI7"/>
<reference evidence="3 4" key="1">
    <citation type="submission" date="2016-10" db="EMBL/GenBank/DDBJ databases">
        <authorList>
            <person name="de Groot N.N."/>
        </authorList>
    </citation>
    <scope>NUCLEOTIDE SEQUENCE [LARGE SCALE GENOMIC DNA]</scope>
    <source>
        <strain evidence="3 4">ATCC 43154</strain>
    </source>
</reference>
<keyword evidence="1" id="KW-0732">Signal</keyword>
<feature type="signal peptide" evidence="1">
    <location>
        <begin position="1"/>
        <end position="22"/>
    </location>
</feature>
<dbReference type="Pfam" id="PF14534">
    <property type="entry name" value="DUF4440"/>
    <property type="match status" value="1"/>
</dbReference>
<accession>A0A1I4NSI7</accession>
<evidence type="ECO:0000259" key="2">
    <source>
        <dbReference type="Pfam" id="PF14534"/>
    </source>
</evidence>
<evidence type="ECO:0000313" key="3">
    <source>
        <dbReference type="EMBL" id="SFM18406.1"/>
    </source>
</evidence>